<dbReference type="EMBL" id="CCYD01000610">
    <property type="protein sequence ID" value="CEG42019.1"/>
    <property type="molecule type" value="Genomic_DNA"/>
</dbReference>
<dbReference type="STRING" id="4781.A0A0N7L5P1"/>
<organism evidence="5 6">
    <name type="scientific">Plasmopara halstedii</name>
    <name type="common">Downy mildew of sunflower</name>
    <dbReference type="NCBI Taxonomy" id="4781"/>
    <lineage>
        <taxon>Eukaryota</taxon>
        <taxon>Sar</taxon>
        <taxon>Stramenopiles</taxon>
        <taxon>Oomycota</taxon>
        <taxon>Peronosporomycetes</taxon>
        <taxon>Peronosporales</taxon>
        <taxon>Peronosporaceae</taxon>
        <taxon>Plasmopara</taxon>
    </lineage>
</organism>
<accession>A0A0N7L5P1</accession>
<dbReference type="PANTHER" id="PTHR23403">
    <property type="entry name" value="TREHALASE"/>
    <property type="match status" value="1"/>
</dbReference>
<dbReference type="AlphaFoldDB" id="A0A0N7L5P1"/>
<dbReference type="PROSITE" id="PS00927">
    <property type="entry name" value="TREHALASE_1"/>
    <property type="match status" value="1"/>
</dbReference>
<dbReference type="RefSeq" id="XP_024578388.1">
    <property type="nucleotide sequence ID" value="XM_024727853.1"/>
</dbReference>
<dbReference type="GeneID" id="36407381"/>
<dbReference type="GO" id="GO:0004555">
    <property type="term" value="F:alpha,alpha-trehalase activity"/>
    <property type="evidence" value="ECO:0007669"/>
    <property type="project" value="UniProtKB-EC"/>
</dbReference>
<comment type="catalytic activity">
    <reaction evidence="4">
        <text>alpha,alpha-trehalose + H2O = alpha-D-glucose + beta-D-glucose</text>
        <dbReference type="Rhea" id="RHEA:32675"/>
        <dbReference type="ChEBI" id="CHEBI:15377"/>
        <dbReference type="ChEBI" id="CHEBI:15903"/>
        <dbReference type="ChEBI" id="CHEBI:16551"/>
        <dbReference type="ChEBI" id="CHEBI:17925"/>
        <dbReference type="EC" id="3.2.1.28"/>
    </reaction>
</comment>
<dbReference type="InterPro" id="IPR018232">
    <property type="entry name" value="Glyco_hydro_37_CS"/>
</dbReference>
<dbReference type="SUPFAM" id="SSF48208">
    <property type="entry name" value="Six-hairpin glycosidases"/>
    <property type="match status" value="1"/>
</dbReference>
<reference evidence="6" key="1">
    <citation type="submission" date="2014-09" db="EMBL/GenBank/DDBJ databases">
        <authorList>
            <person name="Sharma Rahul"/>
            <person name="Thines Marco"/>
        </authorList>
    </citation>
    <scope>NUCLEOTIDE SEQUENCE [LARGE SCALE GENOMIC DNA]</scope>
</reference>
<dbReference type="OrthoDB" id="3542292at2759"/>
<dbReference type="Proteomes" id="UP000054928">
    <property type="component" value="Unassembled WGS sequence"/>
</dbReference>
<evidence type="ECO:0000256" key="4">
    <source>
        <dbReference type="RuleBase" id="RU361180"/>
    </source>
</evidence>
<evidence type="ECO:0000256" key="2">
    <source>
        <dbReference type="ARBA" id="ARBA00022801"/>
    </source>
</evidence>
<dbReference type="PANTHER" id="PTHR23403:SF1">
    <property type="entry name" value="TREHALASE"/>
    <property type="match status" value="1"/>
</dbReference>
<evidence type="ECO:0000256" key="1">
    <source>
        <dbReference type="ARBA" id="ARBA00005615"/>
    </source>
</evidence>
<protein>
    <recommendedName>
        <fullName evidence="4">Trehalase</fullName>
        <ecNumber evidence="4">3.2.1.28</ecNumber>
    </recommendedName>
    <alternativeName>
        <fullName evidence="4">Alpha-trehalose glucohydrolase</fullName>
    </alternativeName>
</protein>
<dbReference type="Gene3D" id="1.50.10.10">
    <property type="match status" value="1"/>
</dbReference>
<dbReference type="OMA" id="DAPFGWA"/>
<keyword evidence="3 4" id="KW-0326">Glycosidase</keyword>
<keyword evidence="6" id="KW-1185">Reference proteome</keyword>
<name>A0A0N7L5P1_PLAHL</name>
<evidence type="ECO:0000313" key="6">
    <source>
        <dbReference type="Proteomes" id="UP000054928"/>
    </source>
</evidence>
<dbReference type="Pfam" id="PF01204">
    <property type="entry name" value="Trehalase"/>
    <property type="match status" value="1"/>
</dbReference>
<dbReference type="InterPro" id="IPR001661">
    <property type="entry name" value="Glyco_hydro_37"/>
</dbReference>
<dbReference type="InterPro" id="IPR012341">
    <property type="entry name" value="6hp_glycosidase-like_sf"/>
</dbReference>
<dbReference type="PRINTS" id="PR00744">
    <property type="entry name" value="GLHYDRLASE37"/>
</dbReference>
<dbReference type="EC" id="3.2.1.28" evidence="4"/>
<proteinExistence type="inferred from homology"/>
<evidence type="ECO:0000256" key="3">
    <source>
        <dbReference type="ARBA" id="ARBA00023295"/>
    </source>
</evidence>
<dbReference type="GO" id="GO:0005993">
    <property type="term" value="P:trehalose catabolic process"/>
    <property type="evidence" value="ECO:0007669"/>
    <property type="project" value="TreeGrafter"/>
</dbReference>
<keyword evidence="2 4" id="KW-0378">Hydrolase</keyword>
<evidence type="ECO:0000313" key="5">
    <source>
        <dbReference type="EMBL" id="CEG42019.1"/>
    </source>
</evidence>
<dbReference type="InterPro" id="IPR008928">
    <property type="entry name" value="6-hairpin_glycosidase_sf"/>
</dbReference>
<dbReference type="PROSITE" id="PS00928">
    <property type="entry name" value="TREHALASE_2"/>
    <property type="match status" value="1"/>
</dbReference>
<comment type="similarity">
    <text evidence="1 4">Belongs to the glycosyl hydrolase 37 family.</text>
</comment>
<sequence length="601" mass="67643">MIAKQGNFANETTRHSQLQQLQRIYCRGELLHEVQMQELFEDSKHFVDMPIKATSSIDDILSQFQELKATKSSGPEWKAQLSAFVNQHFDSPGSELEQITPPDYLEGEMPEKIKEIKNERLREWAMELHKLWKVLARIPTVASAGQRARSSFLGSVPIVKGPDDSHGVLARQSGGENVVVVPGGRFREGYYWDSYWIVQGLLVSGLDQTARGIVNTLLEYVAEFGFVPNGGRIYYLTRSQPPMLSEMVRVVAKVRKSNSNEDTNTWDLEYLQATVPLLEREYDFWMQRGPHGHAVEVIGKSDETFILNRFVANANECRPESYREDINTALKSQSGDCDNARLYNDIIAAAESGWDFSSRWFSDFSSIPTIRTSRVIPVDLNTILHRVELNIASFHKLLGNFEASERFDDAAKARVKAMDAMLWNESNGSWKDYLLDSCTHSPVVSLSDYFPLWSGAYNKADLSRIEKIVTSLEKSGLLQEGGAGTTKFVTGQQWDAPIAWAPLQDIVIEGLQAADTAKSCALAKRLAQSWVEAGFVAWLKTGLMFEKYNAERYGGPGEGGEYTPQFGFGWSNGVILTALTKYQEHLNIPGRFENDVELKNF</sequence>